<dbReference type="SUPFAM" id="SSF52540">
    <property type="entry name" value="P-loop containing nucleoside triphosphate hydrolases"/>
    <property type="match status" value="1"/>
</dbReference>
<dbReference type="InterPro" id="IPR003439">
    <property type="entry name" value="ABC_transporter-like_ATP-bd"/>
</dbReference>
<gene>
    <name evidence="6" type="primary">modA</name>
    <name evidence="6" type="ORF">P9989_19460</name>
</gene>
<keyword evidence="4" id="KW-1133">Transmembrane helix</keyword>
<feature type="domain" description="ABC transporter" evidence="5">
    <location>
        <begin position="1"/>
        <end position="232"/>
    </location>
</feature>
<dbReference type="Pfam" id="PF13531">
    <property type="entry name" value="SBP_bac_11"/>
    <property type="match status" value="1"/>
</dbReference>
<dbReference type="Gene3D" id="3.40.190.10">
    <property type="entry name" value="Periplasmic binding protein-like II"/>
    <property type="match status" value="2"/>
</dbReference>
<accession>A0ABY8IWB2</accession>
<evidence type="ECO:0000256" key="3">
    <source>
        <dbReference type="ARBA" id="ARBA00022840"/>
    </source>
</evidence>
<dbReference type="InterPro" id="IPR005950">
    <property type="entry name" value="ModA"/>
</dbReference>
<dbReference type="NCBIfam" id="TIGR01256">
    <property type="entry name" value="modA"/>
    <property type="match status" value="1"/>
</dbReference>
<dbReference type="CDD" id="cd13538">
    <property type="entry name" value="PBP2_ModA_like_1"/>
    <property type="match status" value="1"/>
</dbReference>
<dbReference type="PROSITE" id="PS00211">
    <property type="entry name" value="ABC_TRANSPORTER_1"/>
    <property type="match status" value="1"/>
</dbReference>
<dbReference type="EMBL" id="CP121671">
    <property type="protein sequence ID" value="WFT74503.1"/>
    <property type="molecule type" value="Genomic_DNA"/>
</dbReference>
<evidence type="ECO:0000256" key="2">
    <source>
        <dbReference type="ARBA" id="ARBA00022741"/>
    </source>
</evidence>
<dbReference type="PANTHER" id="PTHR42781:SF4">
    <property type="entry name" value="SPERMIDINE_PUTRESCINE IMPORT ATP-BINDING PROTEIN POTA"/>
    <property type="match status" value="1"/>
</dbReference>
<sequence>MLEFKLKKQLRDFTVDISEQIGDETLVLIGHSGCGKSTTLKMLAGLLRPDEGKIEVINNVLFSSQQKVDLPPEERNIGYVFQNYALFPHLTVTENVVYGISKLPVEEREKRVQDTLAFLGIESLAHSKPAMLSGGEQQRVALARALVTEPELLLLDEPLSALDVSTRSHVRTELKQLLKKLSIPTILVTHDYEDARVLADRVAVMDKGKVIQSGIPREVTQFPADHFVAEFTGTNLVAVENPKTELPSYVSFDPWKGEVSRKTRASTYEWNGKVGDIVVLGGFVRLHIQGKSSFYADIPIEKYETEVFQVGEIVYVSVDAKEIRSIPISSKLLRTHQTEPEETQPKREKKKKRRRWKWAYSLAALLLMTFVATAFGFDSKSASTTHQIEVFALVAANATDPFSDLIEEFEKKHPEVNVMATFAGTQIVRTQLEQGANADLFLSADLGHIEAVKKQDLIDEFFPVSNNHVVIVVPKDNRAGIQSLKDLADQNIKLVIGTDTVPIGKYTRQVLENAKVTYGKDFSEKVMSNVVSLETNVKQVLQKVSMGEAEAGVVYRSDVTPEFLKKVKIVEIPEEHNVVATNYISVPNQAPNKDLAEKFMQLMLSDKGQEIFVKYKYDPVK</sequence>
<protein>
    <submittedName>
        <fullName evidence="6">Molybdate ABC transporter substrate-binding protein</fullName>
    </submittedName>
</protein>
<dbReference type="InterPro" id="IPR027417">
    <property type="entry name" value="P-loop_NTPase"/>
</dbReference>
<evidence type="ECO:0000256" key="1">
    <source>
        <dbReference type="ARBA" id="ARBA00022448"/>
    </source>
</evidence>
<dbReference type="InterPro" id="IPR017871">
    <property type="entry name" value="ABC_transporter-like_CS"/>
</dbReference>
<dbReference type="Pfam" id="PF00005">
    <property type="entry name" value="ABC_tran"/>
    <property type="match status" value="1"/>
</dbReference>
<dbReference type="PROSITE" id="PS50893">
    <property type="entry name" value="ABC_TRANSPORTER_2"/>
    <property type="match status" value="1"/>
</dbReference>
<evidence type="ECO:0000259" key="5">
    <source>
        <dbReference type="PROSITE" id="PS50893"/>
    </source>
</evidence>
<keyword evidence="3" id="KW-0067">ATP-binding</keyword>
<dbReference type="RefSeq" id="WP_283076500.1">
    <property type="nucleotide sequence ID" value="NZ_CP121671.1"/>
</dbReference>
<keyword evidence="1" id="KW-0813">Transport</keyword>
<dbReference type="Proteomes" id="UP001221597">
    <property type="component" value="Chromosome"/>
</dbReference>
<feature type="transmembrane region" description="Helical" evidence="4">
    <location>
        <begin position="358"/>
        <end position="377"/>
    </location>
</feature>
<dbReference type="InterPro" id="IPR003593">
    <property type="entry name" value="AAA+_ATPase"/>
</dbReference>
<dbReference type="SUPFAM" id="SSF53850">
    <property type="entry name" value="Periplasmic binding protein-like II"/>
    <property type="match status" value="1"/>
</dbReference>
<name>A0ABY8IWB2_9BACI</name>
<dbReference type="Gene3D" id="3.40.50.300">
    <property type="entry name" value="P-loop containing nucleotide triphosphate hydrolases"/>
    <property type="match status" value="1"/>
</dbReference>
<organism evidence="6 7">
    <name type="scientific">Halobacillus naozhouensis</name>
    <dbReference type="NCBI Taxonomy" id="554880"/>
    <lineage>
        <taxon>Bacteria</taxon>
        <taxon>Bacillati</taxon>
        <taxon>Bacillota</taxon>
        <taxon>Bacilli</taxon>
        <taxon>Bacillales</taxon>
        <taxon>Bacillaceae</taxon>
        <taxon>Halobacillus</taxon>
    </lineage>
</organism>
<keyword evidence="7" id="KW-1185">Reference proteome</keyword>
<dbReference type="InterPro" id="IPR050093">
    <property type="entry name" value="ABC_SmlMolc_Importer"/>
</dbReference>
<reference evidence="6 7" key="1">
    <citation type="submission" date="2023-04" db="EMBL/GenBank/DDBJ databases">
        <title>Genome sequence of Halobacillus naozhouensis KACC 21980.</title>
        <authorList>
            <person name="Kim S."/>
            <person name="Heo J."/>
            <person name="Kwon S.-W."/>
        </authorList>
    </citation>
    <scope>NUCLEOTIDE SEQUENCE [LARGE SCALE GENOMIC DNA]</scope>
    <source>
        <strain evidence="6 7">KCTC 13234</strain>
    </source>
</reference>
<dbReference type="SMART" id="SM00382">
    <property type="entry name" value="AAA"/>
    <property type="match status" value="1"/>
</dbReference>
<dbReference type="PANTHER" id="PTHR42781">
    <property type="entry name" value="SPERMIDINE/PUTRESCINE IMPORT ATP-BINDING PROTEIN POTA"/>
    <property type="match status" value="1"/>
</dbReference>
<proteinExistence type="predicted"/>
<keyword evidence="2" id="KW-0547">Nucleotide-binding</keyword>
<evidence type="ECO:0000313" key="6">
    <source>
        <dbReference type="EMBL" id="WFT74503.1"/>
    </source>
</evidence>
<keyword evidence="4" id="KW-0472">Membrane</keyword>
<evidence type="ECO:0000313" key="7">
    <source>
        <dbReference type="Proteomes" id="UP001221597"/>
    </source>
</evidence>
<evidence type="ECO:0000256" key="4">
    <source>
        <dbReference type="SAM" id="Phobius"/>
    </source>
</evidence>
<keyword evidence="4" id="KW-0812">Transmembrane</keyword>